<dbReference type="Gene3D" id="3.40.395.10">
    <property type="entry name" value="Adenoviral Proteinase, Chain A"/>
    <property type="match status" value="1"/>
</dbReference>
<dbReference type="EMBL" id="CP093350">
    <property type="protein sequence ID" value="WOH13184.1"/>
    <property type="molecule type" value="Genomic_DNA"/>
</dbReference>
<feature type="transmembrane region" description="Helical" evidence="1">
    <location>
        <begin position="20"/>
        <end position="37"/>
    </location>
</feature>
<name>A0AAF0XU48_DAUCS</name>
<evidence type="ECO:0000256" key="1">
    <source>
        <dbReference type="SAM" id="Phobius"/>
    </source>
</evidence>
<keyword evidence="1" id="KW-0472">Membrane</keyword>
<gene>
    <name evidence="2" type="ORF">DCAR_0832693</name>
</gene>
<evidence type="ECO:0008006" key="4">
    <source>
        <dbReference type="Google" id="ProtNLM"/>
    </source>
</evidence>
<feature type="transmembrane region" description="Helical" evidence="1">
    <location>
        <begin position="44"/>
        <end position="61"/>
    </location>
</feature>
<dbReference type="SUPFAM" id="SSF54001">
    <property type="entry name" value="Cysteine proteinases"/>
    <property type="match status" value="1"/>
</dbReference>
<keyword evidence="1" id="KW-0812">Transmembrane</keyword>
<evidence type="ECO:0000313" key="2">
    <source>
        <dbReference type="EMBL" id="WOH13184.1"/>
    </source>
</evidence>
<dbReference type="AlphaFoldDB" id="A0AAF0XU48"/>
<evidence type="ECO:0000313" key="3">
    <source>
        <dbReference type="Proteomes" id="UP000077755"/>
    </source>
</evidence>
<keyword evidence="1" id="KW-1133">Transmembrane helix</keyword>
<keyword evidence="3" id="KW-1185">Reference proteome</keyword>
<dbReference type="InterPro" id="IPR038765">
    <property type="entry name" value="Papain-like_cys_pep_sf"/>
</dbReference>
<protein>
    <recommendedName>
        <fullName evidence="4">Ubiquitin-like protease family profile domain-containing protein</fullName>
    </recommendedName>
</protein>
<organism evidence="2 3">
    <name type="scientific">Daucus carota subsp. sativus</name>
    <name type="common">Carrot</name>
    <dbReference type="NCBI Taxonomy" id="79200"/>
    <lineage>
        <taxon>Eukaryota</taxon>
        <taxon>Viridiplantae</taxon>
        <taxon>Streptophyta</taxon>
        <taxon>Embryophyta</taxon>
        <taxon>Tracheophyta</taxon>
        <taxon>Spermatophyta</taxon>
        <taxon>Magnoliopsida</taxon>
        <taxon>eudicotyledons</taxon>
        <taxon>Gunneridae</taxon>
        <taxon>Pentapetalae</taxon>
        <taxon>asterids</taxon>
        <taxon>campanulids</taxon>
        <taxon>Apiales</taxon>
        <taxon>Apiaceae</taxon>
        <taxon>Apioideae</taxon>
        <taxon>Scandiceae</taxon>
        <taxon>Daucinae</taxon>
        <taxon>Daucus</taxon>
        <taxon>Daucus sect. Daucus</taxon>
    </lineage>
</organism>
<reference evidence="2" key="1">
    <citation type="journal article" date="2016" name="Nat. Genet.">
        <title>A high-quality carrot genome assembly provides new insights into carotenoid accumulation and asterid genome evolution.</title>
        <authorList>
            <person name="Iorizzo M."/>
            <person name="Ellison S."/>
            <person name="Senalik D."/>
            <person name="Zeng P."/>
            <person name="Satapoomin P."/>
            <person name="Huang J."/>
            <person name="Bowman M."/>
            <person name="Iovene M."/>
            <person name="Sanseverino W."/>
            <person name="Cavagnaro P."/>
            <person name="Yildiz M."/>
            <person name="Macko-Podgorni A."/>
            <person name="Moranska E."/>
            <person name="Grzebelus E."/>
            <person name="Grzebelus D."/>
            <person name="Ashrafi H."/>
            <person name="Zheng Z."/>
            <person name="Cheng S."/>
            <person name="Spooner D."/>
            <person name="Van Deynze A."/>
            <person name="Simon P."/>
        </authorList>
    </citation>
    <scope>NUCLEOTIDE SEQUENCE</scope>
    <source>
        <tissue evidence="2">Leaf</tissue>
    </source>
</reference>
<sequence length="182" mass="21409">MLTSSYLELMMIWSIYKSTIGQSIFSITLHGIVALLGAKKRYAVRLLTFSTLCFSVILHFLNNNLTISKSYNSREMVFFSITKSQHFYLICYDIRNQGHFIIDNIKREGSPKQYYNRVPDILHSHFCNYITTKNNLPLSRRIRRFKRTYLNMPWQTTYNSTDCGIFVRGNCISHPLSIVQKR</sequence>
<dbReference type="Proteomes" id="UP000077755">
    <property type="component" value="Chromosome 8"/>
</dbReference>
<proteinExistence type="predicted"/>
<accession>A0AAF0XU48</accession>
<reference evidence="2" key="2">
    <citation type="submission" date="2022-03" db="EMBL/GenBank/DDBJ databases">
        <title>Draft title - Genomic analysis of global carrot germplasm unveils the trajectory of domestication and the origin of high carotenoid orange carrot.</title>
        <authorList>
            <person name="Iorizzo M."/>
            <person name="Ellison S."/>
            <person name="Senalik D."/>
            <person name="Macko-Podgorni A."/>
            <person name="Grzebelus D."/>
            <person name="Bostan H."/>
            <person name="Rolling W."/>
            <person name="Curaba J."/>
            <person name="Simon P."/>
        </authorList>
    </citation>
    <scope>NUCLEOTIDE SEQUENCE</scope>
    <source>
        <tissue evidence="2">Leaf</tissue>
    </source>
</reference>